<protein>
    <submittedName>
        <fullName evidence="1">Uncharacterized protein</fullName>
    </submittedName>
</protein>
<gene>
    <name evidence="1" type="ORF">PanWU01x14_143980</name>
</gene>
<comment type="caution">
    <text evidence="1">The sequence shown here is derived from an EMBL/GenBank/DDBJ whole genome shotgun (WGS) entry which is preliminary data.</text>
</comment>
<reference evidence="2" key="1">
    <citation type="submission" date="2016-06" db="EMBL/GenBank/DDBJ databases">
        <title>Parallel loss of symbiosis genes in relatives of nitrogen-fixing non-legume Parasponia.</title>
        <authorList>
            <person name="Van Velzen R."/>
            <person name="Holmer R."/>
            <person name="Bu F."/>
            <person name="Rutten L."/>
            <person name="Van Zeijl A."/>
            <person name="Liu W."/>
            <person name="Santuari L."/>
            <person name="Cao Q."/>
            <person name="Sharma T."/>
            <person name="Shen D."/>
            <person name="Roswanjaya Y."/>
            <person name="Wardhani T."/>
            <person name="Kalhor M.S."/>
            <person name="Jansen J."/>
            <person name="Van den Hoogen J."/>
            <person name="Gungor B."/>
            <person name="Hartog M."/>
            <person name="Hontelez J."/>
            <person name="Verver J."/>
            <person name="Yang W.-C."/>
            <person name="Schijlen E."/>
            <person name="Repin R."/>
            <person name="Schilthuizen M."/>
            <person name="Schranz E."/>
            <person name="Heidstra R."/>
            <person name="Miyata K."/>
            <person name="Fedorova E."/>
            <person name="Kohlen W."/>
            <person name="Bisseling T."/>
            <person name="Smit S."/>
            <person name="Geurts R."/>
        </authorList>
    </citation>
    <scope>NUCLEOTIDE SEQUENCE [LARGE SCALE GENOMIC DNA]</scope>
    <source>
        <strain evidence="2">cv. WU1-14</strain>
    </source>
</reference>
<keyword evidence="2" id="KW-1185">Reference proteome</keyword>
<name>A0A2P5CL33_PARAD</name>
<dbReference type="AlphaFoldDB" id="A0A2P5CL33"/>
<organism evidence="1 2">
    <name type="scientific">Parasponia andersonii</name>
    <name type="common">Sponia andersonii</name>
    <dbReference type="NCBI Taxonomy" id="3476"/>
    <lineage>
        <taxon>Eukaryota</taxon>
        <taxon>Viridiplantae</taxon>
        <taxon>Streptophyta</taxon>
        <taxon>Embryophyta</taxon>
        <taxon>Tracheophyta</taxon>
        <taxon>Spermatophyta</taxon>
        <taxon>Magnoliopsida</taxon>
        <taxon>eudicotyledons</taxon>
        <taxon>Gunneridae</taxon>
        <taxon>Pentapetalae</taxon>
        <taxon>rosids</taxon>
        <taxon>fabids</taxon>
        <taxon>Rosales</taxon>
        <taxon>Cannabaceae</taxon>
        <taxon>Parasponia</taxon>
    </lineage>
</organism>
<accession>A0A2P5CL33</accession>
<proteinExistence type="predicted"/>
<evidence type="ECO:0000313" key="1">
    <source>
        <dbReference type="EMBL" id="PON61739.1"/>
    </source>
</evidence>
<dbReference type="Proteomes" id="UP000237105">
    <property type="component" value="Unassembled WGS sequence"/>
</dbReference>
<sequence>MSDDVTSGSFMSALTNGSIVADQDMVCLTWCRRFYILVKLHKSKLSFLKKSSLDIDSSQVATRCPITPLFVYLFNLLQYHLTTHNSASYNVPLFVYLFNLLQYHLTTHNSASYNVVSNGVGRDAPLLHVLNQRENFFRFAHIHVHNHEIGKRPSI</sequence>
<evidence type="ECO:0000313" key="2">
    <source>
        <dbReference type="Proteomes" id="UP000237105"/>
    </source>
</evidence>
<dbReference type="EMBL" id="JXTB01000119">
    <property type="protein sequence ID" value="PON61739.1"/>
    <property type="molecule type" value="Genomic_DNA"/>
</dbReference>